<dbReference type="EMBL" id="LR633967">
    <property type="protein sequence ID" value="VUX55660.1"/>
    <property type="molecule type" value="Genomic_DNA"/>
</dbReference>
<keyword evidence="2" id="KW-0732">Signal</keyword>
<proteinExistence type="predicted"/>
<dbReference type="GO" id="GO:0016810">
    <property type="term" value="F:hydrolase activity, acting on carbon-nitrogen (but not peptide) bonds"/>
    <property type="evidence" value="ECO:0007669"/>
    <property type="project" value="InterPro"/>
</dbReference>
<dbReference type="InterPro" id="IPR051398">
    <property type="entry name" value="Polysacch_Deacetylase"/>
</dbReference>
<dbReference type="AlphaFoldDB" id="A0A7D9D1R5"/>
<dbReference type="SUPFAM" id="SSF88713">
    <property type="entry name" value="Glycoside hydrolase/deacetylase"/>
    <property type="match status" value="1"/>
</dbReference>
<name>A0A7D9D1R5_9GAMM</name>
<gene>
    <name evidence="4" type="ORF">JTBM06_V1_70015</name>
</gene>
<dbReference type="PANTHER" id="PTHR34216">
    <property type="match status" value="1"/>
</dbReference>
<sequence length="412" mass="47262">MKMARAFNIRQHWLMGWPELAGFLRIDLPRFTYGGELGNDEIPVFSFHRTTPDQLRPLLEHLQRNEYVSVTLDQLTDHLTGARLCPPKSMVLTFDDGWASAWMVATPLLREFGMKAALFIPPALMKNAATPRPTLDDGITGSAAINEDSDIENYLVTWPEICAMQKSGVWEIQSHTLTHGCVWNTDQVQDFYHPRTNHKVLMNVPGTLLVDNSPQGQVYGALSLGLPLHDDSPRMDVTRRFVPDPEEKLHMAEYVRCRGGPAFFTRSSWKRELFRILFDFRKLRPGNWETEEECRAAIRNELVEARRLIESKTRRPVRHLLFPWERGNRLAVEIARGTGHHTALFGVVRGRRANRPGDDPFAIPRLSWKFIPLLPGEGRQRITANLLSRFRRRLRSAAMSDRPTANVRDISE</sequence>
<dbReference type="GO" id="GO:0005975">
    <property type="term" value="P:carbohydrate metabolic process"/>
    <property type="evidence" value="ECO:0007669"/>
    <property type="project" value="InterPro"/>
</dbReference>
<feature type="domain" description="NodB homology" evidence="3">
    <location>
        <begin position="86"/>
        <end position="185"/>
    </location>
</feature>
<dbReference type="InterPro" id="IPR002509">
    <property type="entry name" value="NODB_dom"/>
</dbReference>
<dbReference type="InterPro" id="IPR011330">
    <property type="entry name" value="Glyco_hydro/deAcase_b/a-brl"/>
</dbReference>
<accession>A0A7D9D1R5</accession>
<evidence type="ECO:0000256" key="1">
    <source>
        <dbReference type="ARBA" id="ARBA00004613"/>
    </source>
</evidence>
<dbReference type="GO" id="GO:0005576">
    <property type="term" value="C:extracellular region"/>
    <property type="evidence" value="ECO:0007669"/>
    <property type="project" value="UniProtKB-SubCell"/>
</dbReference>
<organism evidence="4">
    <name type="scientific">uncultured Woeseiaceae bacterium</name>
    <dbReference type="NCBI Taxonomy" id="1983305"/>
    <lineage>
        <taxon>Bacteria</taxon>
        <taxon>Pseudomonadati</taxon>
        <taxon>Pseudomonadota</taxon>
        <taxon>Gammaproteobacteria</taxon>
        <taxon>Woeseiales</taxon>
        <taxon>Woeseiaceae</taxon>
        <taxon>environmental samples</taxon>
    </lineage>
</organism>
<evidence type="ECO:0000256" key="2">
    <source>
        <dbReference type="ARBA" id="ARBA00022729"/>
    </source>
</evidence>
<evidence type="ECO:0000259" key="3">
    <source>
        <dbReference type="Pfam" id="PF01522"/>
    </source>
</evidence>
<reference evidence="4" key="1">
    <citation type="submission" date="2019-07" db="EMBL/GenBank/DDBJ databases">
        <authorList>
            <person name="Weber M."/>
            <person name="Kostadinov I."/>
            <person name="Kostadinov D I."/>
        </authorList>
    </citation>
    <scope>NUCLEOTIDE SEQUENCE</scope>
    <source>
        <strain evidence="4">Gfbio:sag-sample-m06:053724c1-46a9-4a36-b237-ea2bf867836b</strain>
    </source>
</reference>
<dbReference type="Pfam" id="PF01522">
    <property type="entry name" value="Polysacc_deac_1"/>
    <property type="match status" value="1"/>
</dbReference>
<protein>
    <submittedName>
        <fullName evidence="4">Putative Polysaccharide deacetylase</fullName>
    </submittedName>
</protein>
<evidence type="ECO:0000313" key="4">
    <source>
        <dbReference type="EMBL" id="VUX55660.1"/>
    </source>
</evidence>
<comment type="subcellular location">
    <subcellularLocation>
        <location evidence="1">Secreted</location>
    </subcellularLocation>
</comment>
<dbReference type="Gene3D" id="3.20.20.370">
    <property type="entry name" value="Glycoside hydrolase/deacetylase"/>
    <property type="match status" value="1"/>
</dbReference>
<dbReference type="PANTHER" id="PTHR34216:SF3">
    <property type="entry name" value="POLY-BETA-1,6-N-ACETYL-D-GLUCOSAMINE N-DEACETYLASE"/>
    <property type="match status" value="1"/>
</dbReference>